<evidence type="ECO:0000313" key="1">
    <source>
        <dbReference type="EMBL" id="ANK05663.1"/>
    </source>
</evidence>
<dbReference type="Proteomes" id="UP000183316">
    <property type="component" value="Chromosome"/>
</dbReference>
<sequence>MLLHKTAPCLHMARFLLPLDTLYLCTVKPLVSIDDCQATDNKKEKNY</sequence>
<name>A0A192CHL2_ECO25</name>
<organism evidence="1 2">
    <name type="scientific">Escherichia coli O25b:H4</name>
    <dbReference type="NCBI Taxonomy" id="941280"/>
    <lineage>
        <taxon>Bacteria</taxon>
        <taxon>Pseudomonadati</taxon>
        <taxon>Pseudomonadota</taxon>
        <taxon>Gammaproteobacteria</taxon>
        <taxon>Enterobacterales</taxon>
        <taxon>Enterobacteriaceae</taxon>
        <taxon>Escherichia</taxon>
    </lineage>
</organism>
<gene>
    <name evidence="1" type="ORF">WLH_04402</name>
</gene>
<proteinExistence type="predicted"/>
<dbReference type="AlphaFoldDB" id="A0A192CHL2"/>
<dbReference type="PATRIC" id="fig|941280.3.peg.4374"/>
<protein>
    <submittedName>
        <fullName evidence="1">Uncharacterized protein</fullName>
    </submittedName>
</protein>
<evidence type="ECO:0000313" key="2">
    <source>
        <dbReference type="Proteomes" id="UP000183316"/>
    </source>
</evidence>
<reference evidence="1 2" key="1">
    <citation type="submission" date="2016-03" db="EMBL/GenBank/DDBJ databases">
        <title>Genome Sequence and Comparative Pathogenic Determinants of Uropathogenic Escherichia coli O25b:H4, a Clinical Isolate from Saudi Arabia.</title>
        <authorList>
            <person name="Alyamani E.A.J."/>
            <person name="Khiyami M.A."/>
            <person name="Booq R.Y."/>
            <person name="Bahwerth F.S."/>
            <person name="Vaisvil B."/>
            <person name="Schmitt D.P."/>
            <person name="Kapatral V."/>
        </authorList>
    </citation>
    <scope>NUCLEOTIDE SEQUENCE [LARGE SCALE GENOMIC DNA]</scope>
    <source>
        <strain evidence="1 2">O25b:H4</strain>
    </source>
</reference>
<accession>A0A192CHL2</accession>
<dbReference type="EMBL" id="CP015085">
    <property type="protein sequence ID" value="ANK05663.1"/>
    <property type="molecule type" value="Genomic_DNA"/>
</dbReference>